<protein>
    <recommendedName>
        <fullName evidence="1">DUF1023 domain-containing protein</fullName>
    </recommendedName>
</protein>
<feature type="domain" description="DUF1023" evidence="1">
    <location>
        <begin position="279"/>
        <end position="425"/>
    </location>
</feature>
<dbReference type="EMBL" id="MRBO01000567">
    <property type="protein sequence ID" value="KAB2583353.1"/>
    <property type="molecule type" value="Genomic_DNA"/>
</dbReference>
<organism evidence="2 3">
    <name type="scientific">Rhodococcus erythropolis</name>
    <name type="common">Arthrobacter picolinophilus</name>
    <dbReference type="NCBI Taxonomy" id="1833"/>
    <lineage>
        <taxon>Bacteria</taxon>
        <taxon>Bacillati</taxon>
        <taxon>Actinomycetota</taxon>
        <taxon>Actinomycetes</taxon>
        <taxon>Mycobacteriales</taxon>
        <taxon>Nocardiaceae</taxon>
        <taxon>Rhodococcus</taxon>
        <taxon>Rhodococcus erythropolis group</taxon>
    </lineage>
</organism>
<dbReference type="SUPFAM" id="SSF53474">
    <property type="entry name" value="alpha/beta-Hydrolases"/>
    <property type="match status" value="1"/>
</dbReference>
<comment type="caution">
    <text evidence="2">The sequence shown here is derived from an EMBL/GenBank/DDBJ whole genome shotgun (WGS) entry which is preliminary data.</text>
</comment>
<sequence>MRPTVSQLRTWSPEKLRTSTSELIDIDRQIEALGNDAGRSIDAVREFWQGQASSAAAVQWSGISLSSSRLSIAVRVVADLYGGAANTIGAARKSVLDLVEEATLEHGLTVSDSGAVSAPETKQPWNLADVMQESENATAAEIFQQRISTALTALDDEDNRAATALGEAFREIGSLLGNQTDRLNRTVVDIIDGRSTLPGTPTELHRLWESLTPNEKDALARWDPSIGSRDGLPALDRDYYNRRYLSALEQLPDRTVAAGYTAVRGELRPDTFLLSVTDGHAVVAVGDPDAADNVATLVPGTGSGLSGVGGDLQRTKAMYDAAAAAAPTEATSVILWSGYDAPPGIPDAASDQHANSAAPRLDSFQDGLRTSHDGQPSHNVVIGHSYGSTVVGAATTRGASLDVDELVFVASPGVDVERVNELSLDGVDSDEVARHVHSTTAFWDPVQLIPKILGLHGFDPSDPEFGAQIFAGSPGQPGFGVHSDYWESGNPALTELGRIITGP</sequence>
<dbReference type="AlphaFoldDB" id="A0A0C3AER5"/>
<name>A0A0C3AER5_RHOER</name>
<dbReference type="InterPro" id="IPR029058">
    <property type="entry name" value="AB_hydrolase_fold"/>
</dbReference>
<dbReference type="ESTHER" id="rhoer-a0a0c3aer5">
    <property type="family name" value="Duf_1023"/>
</dbReference>
<evidence type="ECO:0000313" key="3">
    <source>
        <dbReference type="Proteomes" id="UP000325576"/>
    </source>
</evidence>
<dbReference type="Pfam" id="PF06259">
    <property type="entry name" value="Abhydrolase_8"/>
    <property type="match status" value="1"/>
</dbReference>
<dbReference type="InterPro" id="IPR010427">
    <property type="entry name" value="DUF1023"/>
</dbReference>
<evidence type="ECO:0000313" key="2">
    <source>
        <dbReference type="EMBL" id="KAB2583353.1"/>
    </source>
</evidence>
<proteinExistence type="predicted"/>
<evidence type="ECO:0000259" key="1">
    <source>
        <dbReference type="Pfam" id="PF06259"/>
    </source>
</evidence>
<gene>
    <name evidence="2" type="ORF">BS297_21075</name>
</gene>
<accession>A0A0C3AER5</accession>
<dbReference type="Proteomes" id="UP000325576">
    <property type="component" value="Unassembled WGS sequence"/>
</dbReference>
<reference evidence="2 3" key="1">
    <citation type="journal article" date="2017" name="Poromechanics V (2013)">
        <title>Genomic Characterization of the Arsenic-Tolerant Actinobacterium, &lt;i&gt;Rhodococcus erythropolis&lt;/i&gt; S43.</title>
        <authorList>
            <person name="Retamal-Morales G."/>
            <person name="Mehnert M."/>
            <person name="Schwabe R."/>
            <person name="Tischler D."/>
            <person name="Schloemann M."/>
            <person name="Levican G.J."/>
        </authorList>
    </citation>
    <scope>NUCLEOTIDE SEQUENCE [LARGE SCALE GENOMIC DNA]</scope>
    <source>
        <strain evidence="2 3">S43</strain>
    </source>
</reference>